<dbReference type="Pfam" id="PF09369">
    <property type="entry name" value="MZB"/>
    <property type="match status" value="1"/>
</dbReference>
<keyword evidence="2" id="KW-0547">Nucleotide-binding</keyword>
<dbReference type="GO" id="GO:0006289">
    <property type="term" value="P:nucleotide-excision repair"/>
    <property type="evidence" value="ECO:0007669"/>
    <property type="project" value="TreeGrafter"/>
</dbReference>
<protein>
    <submittedName>
        <fullName evidence="2">Nucleic acid binding,ATP-dependent helicase</fullName>
    </submittedName>
</protein>
<keyword evidence="3" id="KW-1185">Reference proteome</keyword>
<comment type="caution">
    <text evidence="2">The sequence shown here is derived from an EMBL/GenBank/DDBJ whole genome shotgun (WGS) entry which is preliminary data.</text>
</comment>
<evidence type="ECO:0000313" key="3">
    <source>
        <dbReference type="Proteomes" id="UP000245207"/>
    </source>
</evidence>
<sequence length="88" mass="9621">MLYIICNSSDLASECVNPHDTRYLPERILLYDSHPGGTNISAQVNLTAALELLTLCWCSVEAGCPNCVQGVLELEKSKFRDTSSSSLN</sequence>
<dbReference type="PANTHER" id="PTHR47957">
    <property type="entry name" value="ATP-DEPENDENT HELICASE HRQ1"/>
    <property type="match status" value="1"/>
</dbReference>
<proteinExistence type="predicted"/>
<keyword evidence="2" id="KW-0347">Helicase</keyword>
<dbReference type="InterPro" id="IPR018973">
    <property type="entry name" value="MZB"/>
</dbReference>
<reference evidence="2 3" key="1">
    <citation type="journal article" date="2018" name="Mol. Plant">
        <title>The genome of Artemisia annua provides insight into the evolution of Asteraceae family and artemisinin biosynthesis.</title>
        <authorList>
            <person name="Shen Q."/>
            <person name="Zhang L."/>
            <person name="Liao Z."/>
            <person name="Wang S."/>
            <person name="Yan T."/>
            <person name="Shi P."/>
            <person name="Liu M."/>
            <person name="Fu X."/>
            <person name="Pan Q."/>
            <person name="Wang Y."/>
            <person name="Lv Z."/>
            <person name="Lu X."/>
            <person name="Zhang F."/>
            <person name="Jiang W."/>
            <person name="Ma Y."/>
            <person name="Chen M."/>
            <person name="Hao X."/>
            <person name="Li L."/>
            <person name="Tang Y."/>
            <person name="Lv G."/>
            <person name="Zhou Y."/>
            <person name="Sun X."/>
            <person name="Brodelius P.E."/>
            <person name="Rose J.K.C."/>
            <person name="Tang K."/>
        </authorList>
    </citation>
    <scope>NUCLEOTIDE SEQUENCE [LARGE SCALE GENOMIC DNA]</scope>
    <source>
        <strain evidence="3">cv. Huhao1</strain>
        <tissue evidence="2">Leaf</tissue>
    </source>
</reference>
<name>A0A2U1NEZ2_ARTAN</name>
<evidence type="ECO:0000313" key="2">
    <source>
        <dbReference type="EMBL" id="PWA72067.1"/>
    </source>
</evidence>
<feature type="domain" description="MrfA-like Zn-binding" evidence="1">
    <location>
        <begin position="2"/>
        <end position="68"/>
    </location>
</feature>
<dbReference type="PANTHER" id="PTHR47957:SF3">
    <property type="entry name" value="ATP-DEPENDENT HELICASE HRQ1"/>
    <property type="match status" value="1"/>
</dbReference>
<gene>
    <name evidence="2" type="ORF">CTI12_AA149430</name>
</gene>
<dbReference type="GO" id="GO:0036297">
    <property type="term" value="P:interstrand cross-link repair"/>
    <property type="evidence" value="ECO:0007669"/>
    <property type="project" value="TreeGrafter"/>
</dbReference>
<dbReference type="AlphaFoldDB" id="A0A2U1NEZ2"/>
<dbReference type="GO" id="GO:0043138">
    <property type="term" value="F:3'-5' DNA helicase activity"/>
    <property type="evidence" value="ECO:0007669"/>
    <property type="project" value="TreeGrafter"/>
</dbReference>
<keyword evidence="2" id="KW-0067">ATP-binding</keyword>
<accession>A0A2U1NEZ2</accession>
<evidence type="ECO:0000259" key="1">
    <source>
        <dbReference type="Pfam" id="PF09369"/>
    </source>
</evidence>
<organism evidence="2 3">
    <name type="scientific">Artemisia annua</name>
    <name type="common">Sweet wormwood</name>
    <dbReference type="NCBI Taxonomy" id="35608"/>
    <lineage>
        <taxon>Eukaryota</taxon>
        <taxon>Viridiplantae</taxon>
        <taxon>Streptophyta</taxon>
        <taxon>Embryophyta</taxon>
        <taxon>Tracheophyta</taxon>
        <taxon>Spermatophyta</taxon>
        <taxon>Magnoliopsida</taxon>
        <taxon>eudicotyledons</taxon>
        <taxon>Gunneridae</taxon>
        <taxon>Pentapetalae</taxon>
        <taxon>asterids</taxon>
        <taxon>campanulids</taxon>
        <taxon>Asterales</taxon>
        <taxon>Asteraceae</taxon>
        <taxon>Asteroideae</taxon>
        <taxon>Anthemideae</taxon>
        <taxon>Artemisiinae</taxon>
        <taxon>Artemisia</taxon>
    </lineage>
</organism>
<dbReference type="GO" id="GO:0005634">
    <property type="term" value="C:nucleus"/>
    <property type="evidence" value="ECO:0007669"/>
    <property type="project" value="TreeGrafter"/>
</dbReference>
<dbReference type="STRING" id="35608.A0A2U1NEZ2"/>
<dbReference type="Proteomes" id="UP000245207">
    <property type="component" value="Unassembled WGS sequence"/>
</dbReference>
<dbReference type="OrthoDB" id="18781at2759"/>
<dbReference type="EMBL" id="PKPP01002972">
    <property type="protein sequence ID" value="PWA72067.1"/>
    <property type="molecule type" value="Genomic_DNA"/>
</dbReference>
<keyword evidence="2" id="KW-0378">Hydrolase</keyword>